<evidence type="ECO:0000313" key="4">
    <source>
        <dbReference type="EMBL" id="KAF5755496.1"/>
    </source>
</evidence>
<organism evidence="4 5">
    <name type="scientific">Helianthus annuus</name>
    <name type="common">Common sunflower</name>
    <dbReference type="NCBI Taxonomy" id="4232"/>
    <lineage>
        <taxon>Eukaryota</taxon>
        <taxon>Viridiplantae</taxon>
        <taxon>Streptophyta</taxon>
        <taxon>Embryophyta</taxon>
        <taxon>Tracheophyta</taxon>
        <taxon>Spermatophyta</taxon>
        <taxon>Magnoliopsida</taxon>
        <taxon>eudicotyledons</taxon>
        <taxon>Gunneridae</taxon>
        <taxon>Pentapetalae</taxon>
        <taxon>asterids</taxon>
        <taxon>campanulids</taxon>
        <taxon>Asterales</taxon>
        <taxon>Asteraceae</taxon>
        <taxon>Asteroideae</taxon>
        <taxon>Heliantheae alliance</taxon>
        <taxon>Heliantheae</taxon>
        <taxon>Helianthus</taxon>
    </lineage>
</organism>
<comment type="similarity">
    <text evidence="1">Belongs to the Mediator complex subunit 25 family.</text>
</comment>
<keyword evidence="5" id="KW-1185">Reference proteome</keyword>
<reference evidence="4" key="2">
    <citation type="submission" date="2020-06" db="EMBL/GenBank/DDBJ databases">
        <title>Helianthus annuus Genome sequencing and assembly Release 2.</title>
        <authorList>
            <person name="Gouzy J."/>
            <person name="Langlade N."/>
            <person name="Munos S."/>
        </authorList>
    </citation>
    <scope>NUCLEOTIDE SEQUENCE</scope>
    <source>
        <tissue evidence="4">Leaves</tissue>
    </source>
</reference>
<evidence type="ECO:0000313" key="5">
    <source>
        <dbReference type="Proteomes" id="UP000215914"/>
    </source>
</evidence>
<sequence>MFGTTELLGKKCGLFLRCMNFSGGGFYDVAIAEGLTEVLMSTEVVQRHCILVAASNPCPFPTVYWPPNKREMQSVSHLSDAETVAKSFPQSCVSLSVICPKQLPKLKAIYNAGKRNSSATTTTIDVIKNPNYLILISEDFLEARVALSPSIRTMNKYPPTRQPVLAGNIPLAAVKVEPSIVSSVASNTPQVGRPKYVKIWEGKLDGKRHGQTVMITRLEAYRRSSSAEPLVEDWPSTLLIDRLVSQDHMHTKYDPHISAHVVHNFTYFLLNFHLTIFFFRYYTGKCEFFVFRAMHQHGFLGQMLEKKLCAVIRLPSQTLFLSQDKKPFRLYGMLLLQDIVV</sequence>
<dbReference type="InterPro" id="IPR021419">
    <property type="entry name" value="Mediator_Med25_VWA"/>
</dbReference>
<dbReference type="PANTHER" id="PTHR12433:SF20">
    <property type="entry name" value="MEDIATOR OF RNA POLYMERASE II TRANSCRIPTION SUBUNIT 25"/>
    <property type="match status" value="1"/>
</dbReference>
<dbReference type="GO" id="GO:0016592">
    <property type="term" value="C:mediator complex"/>
    <property type="evidence" value="ECO:0000318"/>
    <property type="project" value="GO_Central"/>
</dbReference>
<accession>A0A9K3DKF5</accession>
<dbReference type="AlphaFoldDB" id="A0A9K3DKF5"/>
<evidence type="ECO:0000256" key="1">
    <source>
        <dbReference type="ARBA" id="ARBA00009102"/>
    </source>
</evidence>
<reference evidence="4" key="1">
    <citation type="journal article" date="2017" name="Nature">
        <title>The sunflower genome provides insights into oil metabolism, flowering and Asterid evolution.</title>
        <authorList>
            <person name="Badouin H."/>
            <person name="Gouzy J."/>
            <person name="Grassa C.J."/>
            <person name="Murat F."/>
            <person name="Staton S.E."/>
            <person name="Cottret L."/>
            <person name="Lelandais-Briere C."/>
            <person name="Owens G.L."/>
            <person name="Carrere S."/>
            <person name="Mayjonade B."/>
            <person name="Legrand L."/>
            <person name="Gill N."/>
            <person name="Kane N.C."/>
            <person name="Bowers J.E."/>
            <person name="Hubner S."/>
            <person name="Bellec A."/>
            <person name="Berard A."/>
            <person name="Berges H."/>
            <person name="Blanchet N."/>
            <person name="Boniface M.C."/>
            <person name="Brunel D."/>
            <person name="Catrice O."/>
            <person name="Chaidir N."/>
            <person name="Claudel C."/>
            <person name="Donnadieu C."/>
            <person name="Faraut T."/>
            <person name="Fievet G."/>
            <person name="Helmstetter N."/>
            <person name="King M."/>
            <person name="Knapp S.J."/>
            <person name="Lai Z."/>
            <person name="Le Paslier M.C."/>
            <person name="Lippi Y."/>
            <person name="Lorenzon L."/>
            <person name="Mandel J.R."/>
            <person name="Marage G."/>
            <person name="Marchand G."/>
            <person name="Marquand E."/>
            <person name="Bret-Mestries E."/>
            <person name="Morien E."/>
            <person name="Nambeesan S."/>
            <person name="Nguyen T."/>
            <person name="Pegot-Espagnet P."/>
            <person name="Pouilly N."/>
            <person name="Raftis F."/>
            <person name="Sallet E."/>
            <person name="Schiex T."/>
            <person name="Thomas J."/>
            <person name="Vandecasteele C."/>
            <person name="Vares D."/>
            <person name="Vear F."/>
            <person name="Vautrin S."/>
            <person name="Crespi M."/>
            <person name="Mangin B."/>
            <person name="Burke J.M."/>
            <person name="Salse J."/>
            <person name="Munos S."/>
            <person name="Vincourt P."/>
            <person name="Rieseberg L.H."/>
            <person name="Langlade N.B."/>
        </authorList>
    </citation>
    <scope>NUCLEOTIDE SEQUENCE</scope>
    <source>
        <tissue evidence="4">Leaves</tissue>
    </source>
</reference>
<evidence type="ECO:0000256" key="2">
    <source>
        <dbReference type="ARBA" id="ARBA00019694"/>
    </source>
</evidence>
<dbReference type="Gramene" id="mRNA:HanXRQr2_Chr17g0803441">
    <property type="protein sequence ID" value="mRNA:HanXRQr2_Chr17g0803441"/>
    <property type="gene ID" value="HanXRQr2_Chr17g0803441"/>
</dbReference>
<dbReference type="EMBL" id="MNCJ02000332">
    <property type="protein sequence ID" value="KAF5755496.1"/>
    <property type="molecule type" value="Genomic_DNA"/>
</dbReference>
<comment type="caution">
    <text evidence="4">The sequence shown here is derived from an EMBL/GenBank/DDBJ whole genome shotgun (WGS) entry which is preliminary data.</text>
</comment>
<dbReference type="PANTHER" id="PTHR12433">
    <property type="entry name" value="MEDIATOR OF RNA POLYMERASE II TRANSCRIPTION SUBUNIT 25"/>
    <property type="match status" value="1"/>
</dbReference>
<dbReference type="Pfam" id="PF11265">
    <property type="entry name" value="Med25_VWA"/>
    <property type="match status" value="1"/>
</dbReference>
<dbReference type="Proteomes" id="UP000215914">
    <property type="component" value="Unassembled WGS sequence"/>
</dbReference>
<name>A0A9K3DKF5_HELAN</name>
<protein>
    <recommendedName>
        <fullName evidence="2">Mediator of RNA polymerase II transcription subunit 25</fullName>
    </recommendedName>
</protein>
<dbReference type="GO" id="GO:0005667">
    <property type="term" value="C:transcription regulator complex"/>
    <property type="evidence" value="ECO:0000318"/>
    <property type="project" value="GO_Central"/>
</dbReference>
<dbReference type="GO" id="GO:0045944">
    <property type="term" value="P:positive regulation of transcription by RNA polymerase II"/>
    <property type="evidence" value="ECO:0000318"/>
    <property type="project" value="GO_Central"/>
</dbReference>
<feature type="domain" description="Mediator of RNA polymerase II transcription subunit 25 von Willebrand factor type A" evidence="3">
    <location>
        <begin position="16"/>
        <end position="138"/>
    </location>
</feature>
<evidence type="ECO:0000259" key="3">
    <source>
        <dbReference type="Pfam" id="PF11265"/>
    </source>
</evidence>
<proteinExistence type="inferred from homology"/>
<gene>
    <name evidence="4" type="ORF">HanXRQr2_Chr17g0803441</name>
</gene>